<dbReference type="EC" id="4.2.2.29" evidence="7"/>
<dbReference type="NCBIfam" id="TIGR00247">
    <property type="entry name" value="endolytic transglycosylase MltG"/>
    <property type="match status" value="1"/>
</dbReference>
<dbReference type="HOGENOM" id="CLU_025574_2_2_11"/>
<accession>C8W9V2</accession>
<keyword evidence="3 7" id="KW-1133">Transmembrane helix</keyword>
<evidence type="ECO:0000313" key="9">
    <source>
        <dbReference type="EMBL" id="ACV50890.1"/>
    </source>
</evidence>
<dbReference type="KEGG" id="apv:Apar_0459"/>
<keyword evidence="1 7" id="KW-1003">Cell membrane</keyword>
<keyword evidence="4 7" id="KW-0472">Membrane</keyword>
<dbReference type="InterPro" id="IPR003770">
    <property type="entry name" value="MLTG-like"/>
</dbReference>
<keyword evidence="6 7" id="KW-0961">Cell wall biogenesis/degradation</keyword>
<feature type="transmembrane region" description="Helical" evidence="7">
    <location>
        <begin position="99"/>
        <end position="120"/>
    </location>
</feature>
<dbReference type="GO" id="GO:0071555">
    <property type="term" value="P:cell wall organization"/>
    <property type="evidence" value="ECO:0007669"/>
    <property type="project" value="UniProtKB-KW"/>
</dbReference>
<protein>
    <recommendedName>
        <fullName evidence="7">Endolytic murein transglycosylase</fullName>
        <ecNumber evidence="7">4.2.2.29</ecNumber>
    </recommendedName>
    <alternativeName>
        <fullName evidence="7">Peptidoglycan lytic transglycosylase</fullName>
    </alternativeName>
    <alternativeName>
        <fullName evidence="7">Peptidoglycan polymerization terminase</fullName>
    </alternativeName>
</protein>
<feature type="compositionally biased region" description="Basic residues" evidence="8">
    <location>
        <begin position="79"/>
        <end position="91"/>
    </location>
</feature>
<evidence type="ECO:0000256" key="7">
    <source>
        <dbReference type="HAMAP-Rule" id="MF_02065"/>
    </source>
</evidence>
<dbReference type="AlphaFoldDB" id="C8W9V2"/>
<proteinExistence type="inferred from homology"/>
<comment type="similarity">
    <text evidence="7">Belongs to the transglycosylase MltG family.</text>
</comment>
<evidence type="ECO:0000256" key="1">
    <source>
        <dbReference type="ARBA" id="ARBA00022475"/>
    </source>
</evidence>
<evidence type="ECO:0000313" key="10">
    <source>
        <dbReference type="Proteomes" id="UP000000960"/>
    </source>
</evidence>
<dbReference type="HAMAP" id="MF_02065">
    <property type="entry name" value="MltG"/>
    <property type="match status" value="1"/>
</dbReference>
<dbReference type="GO" id="GO:0009252">
    <property type="term" value="P:peptidoglycan biosynthetic process"/>
    <property type="evidence" value="ECO:0007669"/>
    <property type="project" value="UniProtKB-UniRule"/>
</dbReference>
<dbReference type="GO" id="GO:0005886">
    <property type="term" value="C:plasma membrane"/>
    <property type="evidence" value="ECO:0007669"/>
    <property type="project" value="UniProtKB-SubCell"/>
</dbReference>
<evidence type="ECO:0000256" key="2">
    <source>
        <dbReference type="ARBA" id="ARBA00022692"/>
    </source>
</evidence>
<dbReference type="eggNOG" id="COG1559">
    <property type="taxonomic scope" value="Bacteria"/>
</dbReference>
<comment type="subcellular location">
    <subcellularLocation>
        <location evidence="7">Cell membrane</location>
        <topology evidence="7">Single-pass membrane protein</topology>
    </subcellularLocation>
</comment>
<keyword evidence="10" id="KW-1185">Reference proteome</keyword>
<evidence type="ECO:0000256" key="3">
    <source>
        <dbReference type="ARBA" id="ARBA00022989"/>
    </source>
</evidence>
<organism evidence="9 10">
    <name type="scientific">Lancefieldella parvula (strain ATCC 33793 / DSM 20469 / CCUG 32760 / JCM 10300 / KCTC 3663 / VPI 0546 / 1246)</name>
    <name type="common">Atopobium parvulum</name>
    <dbReference type="NCBI Taxonomy" id="521095"/>
    <lineage>
        <taxon>Bacteria</taxon>
        <taxon>Bacillati</taxon>
        <taxon>Actinomycetota</taxon>
        <taxon>Coriobacteriia</taxon>
        <taxon>Coriobacteriales</taxon>
        <taxon>Atopobiaceae</taxon>
        <taxon>Lancefieldella</taxon>
    </lineage>
</organism>
<reference evidence="9 10" key="1">
    <citation type="journal article" date="2009" name="Stand. Genomic Sci.">
        <title>Complete genome sequence of Atopobium parvulum type strain (IPP 1246).</title>
        <authorList>
            <person name="Copeland A."/>
            <person name="Sikorski J."/>
            <person name="Lapidus A."/>
            <person name="Nolan M."/>
            <person name="Del Rio T.G."/>
            <person name="Lucas S."/>
            <person name="Chen F."/>
            <person name="Tice H."/>
            <person name="Pitluck S."/>
            <person name="Cheng J.F."/>
            <person name="Pukall R."/>
            <person name="Chertkov O."/>
            <person name="Brettin T."/>
            <person name="Han C."/>
            <person name="Detter J.C."/>
            <person name="Kuske C."/>
            <person name="Bruce D."/>
            <person name="Goodwin L."/>
            <person name="Ivanova N."/>
            <person name="Mavromatis K."/>
            <person name="Mikhailova N."/>
            <person name="Chen A."/>
            <person name="Palaniappan K."/>
            <person name="Chain P."/>
            <person name="Rohde M."/>
            <person name="Goker M."/>
            <person name="Bristow J."/>
            <person name="Eisen J.A."/>
            <person name="Markowitz V."/>
            <person name="Hugenholtz P."/>
            <person name="Kyrpides N.C."/>
            <person name="Klenk H.P."/>
            <person name="Detter J.C."/>
        </authorList>
    </citation>
    <scope>NUCLEOTIDE SEQUENCE [LARGE SCALE GENOMIC DNA]</scope>
    <source>
        <strain evidence="10">ATCC 33793 / DSM 20469 / CCUG 32760 / JCM 10300 / KCTC 3663 / VPI 0546 / 1246</strain>
    </source>
</reference>
<dbReference type="STRING" id="521095.Apar_0459"/>
<evidence type="ECO:0000256" key="4">
    <source>
        <dbReference type="ARBA" id="ARBA00023136"/>
    </source>
</evidence>
<evidence type="ECO:0000256" key="6">
    <source>
        <dbReference type="ARBA" id="ARBA00023316"/>
    </source>
</evidence>
<dbReference type="OrthoDB" id="9814591at2"/>
<dbReference type="GO" id="GO:0008932">
    <property type="term" value="F:lytic endotransglycosylase activity"/>
    <property type="evidence" value="ECO:0007669"/>
    <property type="project" value="UniProtKB-UniRule"/>
</dbReference>
<feature type="compositionally biased region" description="Low complexity" evidence="8">
    <location>
        <begin position="23"/>
        <end position="38"/>
    </location>
</feature>
<sequence>MPTPSNDSSPRRQGAHFSSSVSEGQAQEEQIQEKQTQQDSAHYNAGSQEALQQPPVEATGSLPALTGGKLSSRSAQVTHKAKNKQVKHRDRKASKCSRIFATLIAFVMVAALGIFVWKVALPELSRTNSDTQEITAGQQVTVTIPDGAGAQEVAKILFENKIIATKSEFLDQVKRQDAEQKIKSGSYVITTGTKPADIVHLLVSGPNAPGSGFVVPEGYTVSQVADLAQNYFGISRDDFLNQAKASNYVADYPFLAGAVDANDSLEGYLFPKTYTFTESNVTADTVIRAMLDQFKAETANLNLDAARITLNKRYNLNLTNEQIITMASIIEREALTDEDRPKVASVFYNRLYDDMYLQSDATLAYSLGREATAEELSSMTSDPYNTYAFKGLTPTPICSPGYASIKAAMDPAATNYYYFWITSDEHVFSETYDEHQQAIENAREREAASKQ</sequence>
<feature type="compositionally biased region" description="Polar residues" evidence="8">
    <location>
        <begin position="39"/>
        <end position="51"/>
    </location>
</feature>
<keyword evidence="5 7" id="KW-0456">Lyase</keyword>
<name>C8W9V2_LANP1</name>
<dbReference type="EMBL" id="CP001721">
    <property type="protein sequence ID" value="ACV50890.1"/>
    <property type="molecule type" value="Genomic_DNA"/>
</dbReference>
<feature type="site" description="Important for catalytic activity" evidence="7">
    <location>
        <position position="333"/>
    </location>
</feature>
<comment type="function">
    <text evidence="7">Functions as a peptidoglycan terminase that cleaves nascent peptidoglycan strands endolytically to terminate their elongation.</text>
</comment>
<comment type="catalytic activity">
    <reaction evidence="7">
        <text>a peptidoglycan chain = a peptidoglycan chain with N-acetyl-1,6-anhydromuramyl-[peptide] at the reducing end + a peptidoglycan chain with N-acetylglucosamine at the non-reducing end.</text>
        <dbReference type="EC" id="4.2.2.29"/>
    </reaction>
</comment>
<dbReference type="RefSeq" id="WP_012808548.1">
    <property type="nucleotide sequence ID" value="NC_013203.1"/>
</dbReference>
<dbReference type="PANTHER" id="PTHR30518:SF2">
    <property type="entry name" value="ENDOLYTIC MUREIN TRANSGLYCOSYLASE"/>
    <property type="match status" value="1"/>
</dbReference>
<feature type="region of interest" description="Disordered" evidence="8">
    <location>
        <begin position="1"/>
        <end position="91"/>
    </location>
</feature>
<dbReference type="Gene3D" id="3.30.1490.480">
    <property type="entry name" value="Endolytic murein transglycosylase"/>
    <property type="match status" value="1"/>
</dbReference>
<evidence type="ECO:0000256" key="8">
    <source>
        <dbReference type="SAM" id="MobiDB-lite"/>
    </source>
</evidence>
<evidence type="ECO:0000256" key="5">
    <source>
        <dbReference type="ARBA" id="ARBA00023239"/>
    </source>
</evidence>
<gene>
    <name evidence="7" type="primary">mltG</name>
    <name evidence="9" type="ordered locus">Apar_0459</name>
</gene>
<dbReference type="Proteomes" id="UP000000960">
    <property type="component" value="Chromosome"/>
</dbReference>
<dbReference type="PANTHER" id="PTHR30518">
    <property type="entry name" value="ENDOLYTIC MUREIN TRANSGLYCOSYLASE"/>
    <property type="match status" value="1"/>
</dbReference>
<dbReference type="CDD" id="cd08010">
    <property type="entry name" value="MltG_like"/>
    <property type="match status" value="1"/>
</dbReference>
<dbReference type="GeneID" id="84805986"/>
<dbReference type="Pfam" id="PF02618">
    <property type="entry name" value="YceG"/>
    <property type="match status" value="1"/>
</dbReference>
<keyword evidence="2 7" id="KW-0812">Transmembrane</keyword>